<accession>A0AA88J4N9</accession>
<name>A0AA88J4N9_FICCA</name>
<feature type="compositionally biased region" description="Basic and acidic residues" evidence="1">
    <location>
        <begin position="74"/>
        <end position="90"/>
    </location>
</feature>
<dbReference type="AlphaFoldDB" id="A0AA88J4N9"/>
<evidence type="ECO:0000256" key="1">
    <source>
        <dbReference type="SAM" id="MobiDB-lite"/>
    </source>
</evidence>
<evidence type="ECO:0000313" key="3">
    <source>
        <dbReference type="Proteomes" id="UP001187192"/>
    </source>
</evidence>
<reference evidence="2" key="1">
    <citation type="submission" date="2023-07" db="EMBL/GenBank/DDBJ databases">
        <title>draft genome sequence of fig (Ficus carica).</title>
        <authorList>
            <person name="Takahashi T."/>
            <person name="Nishimura K."/>
        </authorList>
    </citation>
    <scope>NUCLEOTIDE SEQUENCE</scope>
</reference>
<evidence type="ECO:0000313" key="2">
    <source>
        <dbReference type="EMBL" id="GMN62659.1"/>
    </source>
</evidence>
<feature type="compositionally biased region" description="Basic and acidic residues" evidence="1">
    <location>
        <begin position="38"/>
        <end position="49"/>
    </location>
</feature>
<feature type="compositionally biased region" description="Basic and acidic residues" evidence="1">
    <location>
        <begin position="15"/>
        <end position="29"/>
    </location>
</feature>
<protein>
    <submittedName>
        <fullName evidence="2">Uncharacterized protein</fullName>
    </submittedName>
</protein>
<organism evidence="2 3">
    <name type="scientific">Ficus carica</name>
    <name type="common">Common fig</name>
    <dbReference type="NCBI Taxonomy" id="3494"/>
    <lineage>
        <taxon>Eukaryota</taxon>
        <taxon>Viridiplantae</taxon>
        <taxon>Streptophyta</taxon>
        <taxon>Embryophyta</taxon>
        <taxon>Tracheophyta</taxon>
        <taxon>Spermatophyta</taxon>
        <taxon>Magnoliopsida</taxon>
        <taxon>eudicotyledons</taxon>
        <taxon>Gunneridae</taxon>
        <taxon>Pentapetalae</taxon>
        <taxon>rosids</taxon>
        <taxon>fabids</taxon>
        <taxon>Rosales</taxon>
        <taxon>Moraceae</taxon>
        <taxon>Ficeae</taxon>
        <taxon>Ficus</taxon>
    </lineage>
</organism>
<dbReference type="EMBL" id="BTGU01000132">
    <property type="protein sequence ID" value="GMN62659.1"/>
    <property type="molecule type" value="Genomic_DNA"/>
</dbReference>
<feature type="region of interest" description="Disordered" evidence="1">
    <location>
        <begin position="1"/>
        <end position="90"/>
    </location>
</feature>
<keyword evidence="3" id="KW-1185">Reference proteome</keyword>
<sequence>MGRAVGDDAGSIAVDEIHHQDRKGLEGERRKRKAKRGRREEREGLEVERRRRKAKSGRREEREGTEGGEGGVGGRREQGAGEEREEREIGRDVKEKRIRVRERKREWGSVIVKIWW</sequence>
<gene>
    <name evidence="2" type="ORF">TIFTF001_031747</name>
</gene>
<comment type="caution">
    <text evidence="2">The sequence shown here is derived from an EMBL/GenBank/DDBJ whole genome shotgun (WGS) entry which is preliminary data.</text>
</comment>
<proteinExistence type="predicted"/>
<dbReference type="Proteomes" id="UP001187192">
    <property type="component" value="Unassembled WGS sequence"/>
</dbReference>